<dbReference type="PANTHER" id="PTHR30625:SF15">
    <property type="entry name" value="BIOPOLYMER TRANSPORT PROTEIN EXBB"/>
    <property type="match status" value="1"/>
</dbReference>
<protein>
    <submittedName>
        <fullName evidence="11">Outer membrane transport energization protein ExbB (TC 2.C.1.1.1)</fullName>
    </submittedName>
</protein>
<keyword evidence="7 9" id="KW-0472">Membrane</keyword>
<dbReference type="eggNOG" id="COG0811">
    <property type="taxonomic scope" value="Bacteria"/>
</dbReference>
<dbReference type="GO" id="GO:0017038">
    <property type="term" value="P:protein import"/>
    <property type="evidence" value="ECO:0007669"/>
    <property type="project" value="TreeGrafter"/>
</dbReference>
<evidence type="ECO:0000313" key="11">
    <source>
        <dbReference type="EMBL" id="AER67011.1"/>
    </source>
</evidence>
<evidence type="ECO:0000256" key="7">
    <source>
        <dbReference type="ARBA" id="ARBA00023136"/>
    </source>
</evidence>
<keyword evidence="4 9" id="KW-0812">Transmembrane</keyword>
<evidence type="ECO:0000256" key="9">
    <source>
        <dbReference type="SAM" id="Phobius"/>
    </source>
</evidence>
<accession>G7V624</accession>
<evidence type="ECO:0000256" key="1">
    <source>
        <dbReference type="ARBA" id="ARBA00004651"/>
    </source>
</evidence>
<dbReference type="Proteomes" id="UP000005868">
    <property type="component" value="Chromosome"/>
</dbReference>
<evidence type="ECO:0000256" key="6">
    <source>
        <dbReference type="ARBA" id="ARBA00022989"/>
    </source>
</evidence>
<dbReference type="OrthoDB" id="4045at2"/>
<feature type="transmembrane region" description="Helical" evidence="9">
    <location>
        <begin position="149"/>
        <end position="174"/>
    </location>
</feature>
<dbReference type="InterPro" id="IPR002898">
    <property type="entry name" value="MotA_ExbB_proton_chnl"/>
</dbReference>
<name>G7V624_THELD</name>
<dbReference type="EMBL" id="CP003096">
    <property type="protein sequence ID" value="AER67011.1"/>
    <property type="molecule type" value="Genomic_DNA"/>
</dbReference>
<sequence length="209" mass="23137">MEIFTYGGPILWVLTILSVLSLAIILERLWFFKVQSTDPQKLETALGERLYLGDHKGAAELLMSGKSSLHRVLKVAVDHWKADSDALQILLEQEVRRELFKLERGLSFLAVVSRIAPLLGLLGTILGMIDVFRNLPGFSGANMAMMAEGIWKALITTVAGLSLAIPVILSLTYLQSKVEDMEETLSRGVDFIIREKLLGRGENVEGQNS</sequence>
<dbReference type="KEGG" id="tli:Tlie_1280"/>
<evidence type="ECO:0000256" key="8">
    <source>
        <dbReference type="RuleBase" id="RU004057"/>
    </source>
</evidence>
<keyword evidence="12" id="KW-1185">Reference proteome</keyword>
<dbReference type="InterPro" id="IPR050790">
    <property type="entry name" value="ExbB/TolQ_transport"/>
</dbReference>
<keyword evidence="2 8" id="KW-0813">Transport</keyword>
<dbReference type="AlphaFoldDB" id="G7V624"/>
<keyword evidence="3" id="KW-1003">Cell membrane</keyword>
<dbReference type="GO" id="GO:0005886">
    <property type="term" value="C:plasma membrane"/>
    <property type="evidence" value="ECO:0007669"/>
    <property type="project" value="UniProtKB-SubCell"/>
</dbReference>
<evidence type="ECO:0000256" key="3">
    <source>
        <dbReference type="ARBA" id="ARBA00022475"/>
    </source>
</evidence>
<gene>
    <name evidence="11" type="ordered locus">Tlie_1280</name>
</gene>
<feature type="transmembrane region" description="Helical" evidence="9">
    <location>
        <begin position="6"/>
        <end position="26"/>
    </location>
</feature>
<dbReference type="Pfam" id="PF01618">
    <property type="entry name" value="MotA_ExbB"/>
    <property type="match status" value="1"/>
</dbReference>
<feature type="transmembrane region" description="Helical" evidence="9">
    <location>
        <begin position="106"/>
        <end position="129"/>
    </location>
</feature>
<reference evidence="11 12" key="2">
    <citation type="journal article" date="2012" name="Stand. Genomic Sci.">
        <title>Genome sequence of the moderately thermophilic, amino-acid-degrading and sulfur-reducing bacterium Thermovirga lienii type strain (Cas60314(T)).</title>
        <authorList>
            <person name="Goker M."/>
            <person name="Saunders E."/>
            <person name="Lapidus A."/>
            <person name="Nolan M."/>
            <person name="Lucas S."/>
            <person name="Hammon N."/>
            <person name="Deshpande S."/>
            <person name="Cheng J.F."/>
            <person name="Han C."/>
            <person name="Tapia R."/>
            <person name="Goodwin L.A."/>
            <person name="Pitluck S."/>
            <person name="Liolios K."/>
            <person name="Mavromatis K."/>
            <person name="Pagani I."/>
            <person name="Ivanova N."/>
            <person name="Mikhailova N."/>
            <person name="Pati A."/>
            <person name="Chen A."/>
            <person name="Palaniappan K."/>
            <person name="Land M."/>
            <person name="Chang Y.J."/>
            <person name="Jeffries C.D."/>
            <person name="Brambilla E.M."/>
            <person name="Rohde M."/>
            <person name="Spring S."/>
            <person name="Detter J.C."/>
            <person name="Woyke T."/>
            <person name="Bristow J."/>
            <person name="Eisen J.A."/>
            <person name="Markowitz V."/>
            <person name="Hugenholtz P."/>
            <person name="Kyrpides N.C."/>
            <person name="Klenk H.P."/>
        </authorList>
    </citation>
    <scope>NUCLEOTIDE SEQUENCE [LARGE SCALE GENOMIC DNA]</scope>
    <source>
        <strain evidence="12">ATCC BAA-1197 / DSM 17291 / Cas60314</strain>
    </source>
</reference>
<keyword evidence="6 9" id="KW-1133">Transmembrane helix</keyword>
<dbReference type="STRING" id="580340.Tlie_1280"/>
<dbReference type="PANTHER" id="PTHR30625">
    <property type="entry name" value="PROTEIN TOLQ"/>
    <property type="match status" value="1"/>
</dbReference>
<dbReference type="HOGENOM" id="CLU_053325_4_2_0"/>
<comment type="similarity">
    <text evidence="8">Belongs to the exbB/tolQ family.</text>
</comment>
<feature type="domain" description="MotA/TolQ/ExbB proton channel" evidence="10">
    <location>
        <begin position="67"/>
        <end position="184"/>
    </location>
</feature>
<comment type="subcellular location">
    <subcellularLocation>
        <location evidence="1">Cell membrane</location>
        <topology evidence="1">Multi-pass membrane protein</topology>
    </subcellularLocation>
    <subcellularLocation>
        <location evidence="8">Membrane</location>
        <topology evidence="8">Multi-pass membrane protein</topology>
    </subcellularLocation>
</comment>
<proteinExistence type="inferred from homology"/>
<evidence type="ECO:0000256" key="4">
    <source>
        <dbReference type="ARBA" id="ARBA00022692"/>
    </source>
</evidence>
<evidence type="ECO:0000259" key="10">
    <source>
        <dbReference type="Pfam" id="PF01618"/>
    </source>
</evidence>
<evidence type="ECO:0000256" key="5">
    <source>
        <dbReference type="ARBA" id="ARBA00022927"/>
    </source>
</evidence>
<keyword evidence="5 8" id="KW-0653">Protein transport</keyword>
<reference evidence="12" key="1">
    <citation type="submission" date="2011-10" db="EMBL/GenBank/DDBJ databases">
        <title>The complete genome of chromosome of Thermovirga lienii DSM 17291.</title>
        <authorList>
            <consortium name="US DOE Joint Genome Institute (JGI-PGF)"/>
            <person name="Lucas S."/>
            <person name="Copeland A."/>
            <person name="Lapidus A."/>
            <person name="Glavina del Rio T."/>
            <person name="Dalin E."/>
            <person name="Tice H."/>
            <person name="Bruce D."/>
            <person name="Goodwin L."/>
            <person name="Pitluck S."/>
            <person name="Peters L."/>
            <person name="Mikhailova N."/>
            <person name="Saunders E."/>
            <person name="Kyrpides N."/>
            <person name="Mavromatis K."/>
            <person name="Ivanova N."/>
            <person name="Last F.I."/>
            <person name="Brettin T."/>
            <person name="Detter J.C."/>
            <person name="Han C."/>
            <person name="Larimer F."/>
            <person name="Land M."/>
            <person name="Hauser L."/>
            <person name="Markowitz V."/>
            <person name="Cheng J.-F."/>
            <person name="Hugenholtz P."/>
            <person name="Woyke T."/>
            <person name="Wu D."/>
            <person name="Spring S."/>
            <person name="Schroeder M."/>
            <person name="Brambilla E.-M."/>
            <person name="Klenk H.-P."/>
            <person name="Eisen J.A."/>
        </authorList>
    </citation>
    <scope>NUCLEOTIDE SEQUENCE [LARGE SCALE GENOMIC DNA]</scope>
    <source>
        <strain evidence="12">ATCC BAA-1197 / DSM 17291 / Cas60314</strain>
    </source>
</reference>
<organism evidence="11 12">
    <name type="scientific">Thermovirga lienii (strain ATCC BAA-1197 / DSM 17291 / Cas60314)</name>
    <dbReference type="NCBI Taxonomy" id="580340"/>
    <lineage>
        <taxon>Bacteria</taxon>
        <taxon>Thermotogati</taxon>
        <taxon>Synergistota</taxon>
        <taxon>Synergistia</taxon>
        <taxon>Synergistales</taxon>
        <taxon>Thermovirgaceae</taxon>
        <taxon>Thermovirga</taxon>
    </lineage>
</organism>
<evidence type="ECO:0000313" key="12">
    <source>
        <dbReference type="Proteomes" id="UP000005868"/>
    </source>
</evidence>
<evidence type="ECO:0000256" key="2">
    <source>
        <dbReference type="ARBA" id="ARBA00022448"/>
    </source>
</evidence>